<proteinExistence type="predicted"/>
<keyword evidence="1" id="KW-0472">Membrane</keyword>
<keyword evidence="1" id="KW-1133">Transmembrane helix</keyword>
<reference evidence="3 4" key="1">
    <citation type="journal article" date="2018" name="Sci. Rep.">
        <title>Comparative analysis of the Pocillopora damicornis genome highlights role of immune system in coral evolution.</title>
        <authorList>
            <person name="Cunning R."/>
            <person name="Bay R.A."/>
            <person name="Gillette P."/>
            <person name="Baker A.C."/>
            <person name="Traylor-Knowles N."/>
        </authorList>
    </citation>
    <scope>NUCLEOTIDE SEQUENCE [LARGE SCALE GENOMIC DNA]</scope>
    <source>
        <strain evidence="3">RSMAS</strain>
        <tissue evidence="3">Whole animal</tissue>
    </source>
</reference>
<evidence type="ECO:0000313" key="3">
    <source>
        <dbReference type="EMBL" id="RMX38494.1"/>
    </source>
</evidence>
<dbReference type="AlphaFoldDB" id="A0A3M6TB57"/>
<feature type="non-terminal residue" evidence="3">
    <location>
        <position position="90"/>
    </location>
</feature>
<dbReference type="Proteomes" id="UP000275408">
    <property type="component" value="Unassembled WGS sequence"/>
</dbReference>
<keyword evidence="4" id="KW-1185">Reference proteome</keyword>
<accession>A0A3M6TB57</accession>
<keyword evidence="2" id="KW-0732">Signal</keyword>
<gene>
    <name evidence="3" type="ORF">pdam_00015236</name>
</gene>
<sequence>MSNNLILFKLSILFTFLLNLGNLFTSTVSTVGLAPVISTENHPDVLGKQHPQPVDPNHSRYIIPAAMLLCGAVIAATVVACCLWKKLKGT</sequence>
<dbReference type="EMBL" id="RCHS01003995">
    <property type="protein sequence ID" value="RMX38494.1"/>
    <property type="molecule type" value="Genomic_DNA"/>
</dbReference>
<evidence type="ECO:0000256" key="1">
    <source>
        <dbReference type="SAM" id="Phobius"/>
    </source>
</evidence>
<comment type="caution">
    <text evidence="3">The sequence shown here is derived from an EMBL/GenBank/DDBJ whole genome shotgun (WGS) entry which is preliminary data.</text>
</comment>
<feature type="transmembrane region" description="Helical" evidence="1">
    <location>
        <begin position="12"/>
        <end position="37"/>
    </location>
</feature>
<evidence type="ECO:0000256" key="2">
    <source>
        <dbReference type="SAM" id="SignalP"/>
    </source>
</evidence>
<feature type="transmembrane region" description="Helical" evidence="1">
    <location>
        <begin position="61"/>
        <end position="84"/>
    </location>
</feature>
<organism evidence="3 4">
    <name type="scientific">Pocillopora damicornis</name>
    <name type="common">Cauliflower coral</name>
    <name type="synonym">Millepora damicornis</name>
    <dbReference type="NCBI Taxonomy" id="46731"/>
    <lineage>
        <taxon>Eukaryota</taxon>
        <taxon>Metazoa</taxon>
        <taxon>Cnidaria</taxon>
        <taxon>Anthozoa</taxon>
        <taxon>Hexacorallia</taxon>
        <taxon>Scleractinia</taxon>
        <taxon>Astrocoeniina</taxon>
        <taxon>Pocilloporidae</taxon>
        <taxon>Pocillopora</taxon>
    </lineage>
</organism>
<evidence type="ECO:0000313" key="4">
    <source>
        <dbReference type="Proteomes" id="UP000275408"/>
    </source>
</evidence>
<feature type="signal peptide" evidence="2">
    <location>
        <begin position="1"/>
        <end position="21"/>
    </location>
</feature>
<feature type="chain" id="PRO_5018142210" evidence="2">
    <location>
        <begin position="22"/>
        <end position="90"/>
    </location>
</feature>
<keyword evidence="1" id="KW-0812">Transmembrane</keyword>
<name>A0A3M6TB57_POCDA</name>
<protein>
    <submittedName>
        <fullName evidence="3">Uncharacterized protein</fullName>
    </submittedName>
</protein>